<name>A0A840PBW2_9ACTN</name>
<sequence>MFVALILLGSVAAAGGVVFATVDPGDLTSPERVCPPTGTPNAR</sequence>
<dbReference type="AlphaFoldDB" id="A0A840PBW2"/>
<evidence type="ECO:0000313" key="2">
    <source>
        <dbReference type="Proteomes" id="UP000578449"/>
    </source>
</evidence>
<proteinExistence type="predicted"/>
<keyword evidence="2" id="KW-1185">Reference proteome</keyword>
<evidence type="ECO:0000313" key="1">
    <source>
        <dbReference type="EMBL" id="MBB5134667.1"/>
    </source>
</evidence>
<comment type="caution">
    <text evidence="1">The sequence shown here is derived from an EMBL/GenBank/DDBJ whole genome shotgun (WGS) entry which is preliminary data.</text>
</comment>
<reference evidence="1 2" key="1">
    <citation type="submission" date="2020-08" db="EMBL/GenBank/DDBJ databases">
        <title>Genomic Encyclopedia of Type Strains, Phase IV (KMG-IV): sequencing the most valuable type-strain genomes for metagenomic binning, comparative biology and taxonomic classification.</title>
        <authorList>
            <person name="Goeker M."/>
        </authorList>
    </citation>
    <scope>NUCLEOTIDE SEQUENCE [LARGE SCALE GENOMIC DNA]</scope>
    <source>
        <strain evidence="1 2">DSM 45615</strain>
    </source>
</reference>
<protein>
    <submittedName>
        <fullName evidence="1">Uncharacterized protein</fullName>
    </submittedName>
</protein>
<accession>A0A840PBW2</accession>
<dbReference type="RefSeq" id="WP_345596438.1">
    <property type="nucleotide sequence ID" value="NZ_BAABIX010000004.1"/>
</dbReference>
<dbReference type="EMBL" id="JACHGN010000009">
    <property type="protein sequence ID" value="MBB5134667.1"/>
    <property type="molecule type" value="Genomic_DNA"/>
</dbReference>
<organism evidence="1 2">
    <name type="scientific">Thermocatellispora tengchongensis</name>
    <dbReference type="NCBI Taxonomy" id="1073253"/>
    <lineage>
        <taxon>Bacteria</taxon>
        <taxon>Bacillati</taxon>
        <taxon>Actinomycetota</taxon>
        <taxon>Actinomycetes</taxon>
        <taxon>Streptosporangiales</taxon>
        <taxon>Streptosporangiaceae</taxon>
        <taxon>Thermocatellispora</taxon>
    </lineage>
</organism>
<gene>
    <name evidence="1" type="ORF">HNP84_004401</name>
</gene>
<dbReference type="Proteomes" id="UP000578449">
    <property type="component" value="Unassembled WGS sequence"/>
</dbReference>